<organism evidence="8 9">
    <name type="scientific">Gnathostoma spinigerum</name>
    <dbReference type="NCBI Taxonomy" id="75299"/>
    <lineage>
        <taxon>Eukaryota</taxon>
        <taxon>Metazoa</taxon>
        <taxon>Ecdysozoa</taxon>
        <taxon>Nematoda</taxon>
        <taxon>Chromadorea</taxon>
        <taxon>Rhabditida</taxon>
        <taxon>Spirurina</taxon>
        <taxon>Gnathostomatomorpha</taxon>
        <taxon>Gnathostomatoidea</taxon>
        <taxon>Gnathostomatidae</taxon>
        <taxon>Gnathostoma</taxon>
    </lineage>
</organism>
<keyword evidence="4 7" id="KW-1133">Transmembrane helix</keyword>
<dbReference type="EMBL" id="JBGFUD010003576">
    <property type="protein sequence ID" value="MFH4978841.1"/>
    <property type="molecule type" value="Genomic_DNA"/>
</dbReference>
<dbReference type="SUPFAM" id="SSF161111">
    <property type="entry name" value="Cation efflux protein transmembrane domain-like"/>
    <property type="match status" value="1"/>
</dbReference>
<protein>
    <submittedName>
        <fullName evidence="8">Uncharacterized protein</fullName>
    </submittedName>
</protein>
<evidence type="ECO:0000256" key="4">
    <source>
        <dbReference type="ARBA" id="ARBA00022989"/>
    </source>
</evidence>
<evidence type="ECO:0000256" key="2">
    <source>
        <dbReference type="ARBA" id="ARBA00022692"/>
    </source>
</evidence>
<gene>
    <name evidence="8" type="ORF">AB6A40_005550</name>
</gene>
<dbReference type="InterPro" id="IPR050681">
    <property type="entry name" value="CDF/SLC30A"/>
</dbReference>
<dbReference type="InterPro" id="IPR027469">
    <property type="entry name" value="Cation_efflux_TMD_sf"/>
</dbReference>
<keyword evidence="3" id="KW-0406">Ion transport</keyword>
<feature type="region of interest" description="Disordered" evidence="6">
    <location>
        <begin position="1"/>
        <end position="22"/>
    </location>
</feature>
<feature type="transmembrane region" description="Helical" evidence="7">
    <location>
        <begin position="47"/>
        <end position="68"/>
    </location>
</feature>
<keyword evidence="3" id="KW-0813">Transport</keyword>
<evidence type="ECO:0000256" key="3">
    <source>
        <dbReference type="ARBA" id="ARBA00022906"/>
    </source>
</evidence>
<dbReference type="Gene3D" id="1.20.1510.10">
    <property type="entry name" value="Cation efflux protein transmembrane domain"/>
    <property type="match status" value="1"/>
</dbReference>
<dbReference type="Proteomes" id="UP001608902">
    <property type="component" value="Unassembled WGS sequence"/>
</dbReference>
<keyword evidence="5 7" id="KW-0472">Membrane</keyword>
<dbReference type="GO" id="GO:0006829">
    <property type="term" value="P:zinc ion transport"/>
    <property type="evidence" value="ECO:0007669"/>
    <property type="project" value="UniProtKB-KW"/>
</dbReference>
<evidence type="ECO:0000313" key="8">
    <source>
        <dbReference type="EMBL" id="MFH4978841.1"/>
    </source>
</evidence>
<evidence type="ECO:0000256" key="1">
    <source>
        <dbReference type="ARBA" id="ARBA00004141"/>
    </source>
</evidence>
<comment type="subcellular location">
    <subcellularLocation>
        <location evidence="1">Membrane</location>
        <topology evidence="1">Multi-pass membrane protein</topology>
    </subcellularLocation>
</comment>
<accession>A0ABD6EHY4</accession>
<reference evidence="8 9" key="1">
    <citation type="submission" date="2024-08" db="EMBL/GenBank/DDBJ databases">
        <title>Gnathostoma spinigerum genome.</title>
        <authorList>
            <person name="Gonzalez-Bertolin B."/>
            <person name="Monzon S."/>
            <person name="Zaballos A."/>
            <person name="Jimenez P."/>
            <person name="Dekumyoy P."/>
            <person name="Varona S."/>
            <person name="Cuesta I."/>
            <person name="Sumanam S."/>
            <person name="Adisakwattana P."/>
            <person name="Gasser R.B."/>
            <person name="Hernandez-Gonzalez A."/>
            <person name="Young N.D."/>
            <person name="Perteguer M.J."/>
        </authorList>
    </citation>
    <scope>NUCLEOTIDE SEQUENCE [LARGE SCALE GENOMIC DNA]</scope>
    <source>
        <strain evidence="8">AL3</strain>
        <tissue evidence="8">Liver</tissue>
    </source>
</reference>
<name>A0ABD6EHY4_9BILA</name>
<keyword evidence="2 7" id="KW-0812">Transmembrane</keyword>
<dbReference type="PANTHER" id="PTHR11562:SF17">
    <property type="entry name" value="RE54080P-RELATED"/>
    <property type="match status" value="1"/>
</dbReference>
<evidence type="ECO:0000313" key="9">
    <source>
        <dbReference type="Proteomes" id="UP001608902"/>
    </source>
</evidence>
<evidence type="ECO:0000256" key="7">
    <source>
        <dbReference type="SAM" id="Phobius"/>
    </source>
</evidence>
<dbReference type="PANTHER" id="PTHR11562">
    <property type="entry name" value="CATION EFFLUX PROTEIN/ ZINC TRANSPORTER"/>
    <property type="match status" value="1"/>
</dbReference>
<proteinExistence type="predicted"/>
<sequence length="87" mass="9584">MVSNTKNDELGSLHEENASNYGSYPSQFHCHSSKEDKGNGNLRAKRVLLLSLCVCLVFMICEVVDGTLADSLAIITDAAHIMYYSRS</sequence>
<dbReference type="GO" id="GO:0016020">
    <property type="term" value="C:membrane"/>
    <property type="evidence" value="ECO:0007669"/>
    <property type="project" value="UniProtKB-SubCell"/>
</dbReference>
<dbReference type="AlphaFoldDB" id="A0ABD6EHY4"/>
<keyword evidence="3" id="KW-0864">Zinc transport</keyword>
<keyword evidence="3" id="KW-0862">Zinc</keyword>
<keyword evidence="9" id="KW-1185">Reference proteome</keyword>
<evidence type="ECO:0000256" key="5">
    <source>
        <dbReference type="ARBA" id="ARBA00023136"/>
    </source>
</evidence>
<comment type="caution">
    <text evidence="8">The sequence shown here is derived from an EMBL/GenBank/DDBJ whole genome shotgun (WGS) entry which is preliminary data.</text>
</comment>
<evidence type="ECO:0000256" key="6">
    <source>
        <dbReference type="SAM" id="MobiDB-lite"/>
    </source>
</evidence>
<feature type="compositionally biased region" description="Basic and acidic residues" evidence="6">
    <location>
        <begin position="1"/>
        <end position="17"/>
    </location>
</feature>